<gene>
    <name evidence="10" type="ordered locus">bpr_I2378</name>
</gene>
<evidence type="ECO:0000256" key="3">
    <source>
        <dbReference type="ARBA" id="ARBA00022741"/>
    </source>
</evidence>
<feature type="domain" description="ABC transmembrane type-1" evidence="9">
    <location>
        <begin position="43"/>
        <end position="317"/>
    </location>
</feature>
<dbReference type="Pfam" id="PF00664">
    <property type="entry name" value="ABC_membrane"/>
    <property type="match status" value="1"/>
</dbReference>
<dbReference type="GO" id="GO:0005886">
    <property type="term" value="C:plasma membrane"/>
    <property type="evidence" value="ECO:0007669"/>
    <property type="project" value="UniProtKB-SubCell"/>
</dbReference>
<keyword evidence="11" id="KW-1185">Reference proteome</keyword>
<dbReference type="InterPro" id="IPR036640">
    <property type="entry name" value="ABC1_TM_sf"/>
</dbReference>
<dbReference type="SUPFAM" id="SSF90123">
    <property type="entry name" value="ABC transporter transmembrane region"/>
    <property type="match status" value="1"/>
</dbReference>
<keyword evidence="6 7" id="KW-0472">Membrane</keyword>
<evidence type="ECO:0000256" key="6">
    <source>
        <dbReference type="ARBA" id="ARBA00023136"/>
    </source>
</evidence>
<dbReference type="GO" id="GO:0015421">
    <property type="term" value="F:ABC-type oligopeptide transporter activity"/>
    <property type="evidence" value="ECO:0007669"/>
    <property type="project" value="TreeGrafter"/>
</dbReference>
<evidence type="ECO:0000256" key="7">
    <source>
        <dbReference type="SAM" id="Phobius"/>
    </source>
</evidence>
<feature type="domain" description="ABC transporter" evidence="8">
    <location>
        <begin position="348"/>
        <end position="563"/>
    </location>
</feature>
<evidence type="ECO:0000313" key="10">
    <source>
        <dbReference type="EMBL" id="ADL35111.1"/>
    </source>
</evidence>
<keyword evidence="3" id="KW-0547">Nucleotide-binding</keyword>
<dbReference type="AlphaFoldDB" id="E0RZJ5"/>
<evidence type="ECO:0000256" key="4">
    <source>
        <dbReference type="ARBA" id="ARBA00022840"/>
    </source>
</evidence>
<feature type="transmembrane region" description="Helical" evidence="7">
    <location>
        <begin position="35"/>
        <end position="55"/>
    </location>
</feature>
<dbReference type="Gene3D" id="1.20.1560.10">
    <property type="entry name" value="ABC transporter type 1, transmembrane domain"/>
    <property type="match status" value="1"/>
</dbReference>
<proteinExistence type="predicted"/>
<organism evidence="10 11">
    <name type="scientific">Butyrivibrio proteoclasticus (strain ATCC 51982 / DSM 14932 / B316)</name>
    <name type="common">Clostridium proteoclasticum</name>
    <dbReference type="NCBI Taxonomy" id="515622"/>
    <lineage>
        <taxon>Bacteria</taxon>
        <taxon>Bacillati</taxon>
        <taxon>Bacillota</taxon>
        <taxon>Clostridia</taxon>
        <taxon>Lachnospirales</taxon>
        <taxon>Lachnospiraceae</taxon>
        <taxon>Butyrivibrio</taxon>
    </lineage>
</organism>
<dbReference type="eggNOG" id="COG1132">
    <property type="taxonomic scope" value="Bacteria"/>
</dbReference>
<dbReference type="PROSITE" id="PS50893">
    <property type="entry name" value="ABC_TRANSPORTER_2"/>
    <property type="match status" value="1"/>
</dbReference>
<dbReference type="RefSeq" id="WP_013281764.1">
    <property type="nucleotide sequence ID" value="NC_014387.1"/>
</dbReference>
<accession>E0RZJ5</accession>
<protein>
    <submittedName>
        <fullName evidence="10">ABC transporter ATP-binding/permease protein</fullName>
    </submittedName>
</protein>
<dbReference type="PANTHER" id="PTHR43394">
    <property type="entry name" value="ATP-DEPENDENT PERMEASE MDL1, MITOCHONDRIAL"/>
    <property type="match status" value="1"/>
</dbReference>
<dbReference type="STRING" id="515622.bpr_I2378"/>
<feature type="transmembrane region" description="Helical" evidence="7">
    <location>
        <begin position="75"/>
        <end position="100"/>
    </location>
</feature>
<dbReference type="Proteomes" id="UP000001299">
    <property type="component" value="Chromosome 1"/>
</dbReference>
<keyword evidence="5 7" id="KW-1133">Transmembrane helix</keyword>
<sequence>MGKFDKLKKYWNKRDDAKEYLKWCLSYSKPYIPQLLLLMLFDLAATLMSVGMAIIGKKMIDRASEGNLSDLWKIIAIYVVVILGSQFLGIVSSLFSVIVYEKFGFGIRKKVYRRILDTCWIDVSKYHTGDLMTRLTSDVGAVSDGISSTIPTIIRLVVELLVTFCTLAYYDLKLALFALLVAPIALFASVVLGRKLKYLTVKVQETESKYRSFMQESLANILIEKSFCLEDYSEERLTQLRDERIYWVFKKNRTNMFASAAMGLSFQLGYIVAFAWGAICIANRTITYGTMTVFLQLVNRIQAPIVSLAQLVPRLISMLASAGRIIELQNLPREEYSGASIKQKNIGVKVDKISFGYTDELVFDDASIDFKPGEFTAIVGKSGIGKTTLVRLIMAFTNKMKGNIEFYNDAGETMQASPDARNFIAYVPQGNTLFSGSIKDNVLMGKKDATDEEVIEALKGAAAYDFVMDFPRGIDTVIGEKGVGISEGQAQRIAIARALVKKAPFLILDEATSSLDESTELSVLEGIRKWNPSPTCLLITHRRSVLQYCDREIQIVDKKMASIAG</sequence>
<dbReference type="SMART" id="SM00382">
    <property type="entry name" value="AAA"/>
    <property type="match status" value="1"/>
</dbReference>
<dbReference type="Gene3D" id="3.40.50.300">
    <property type="entry name" value="P-loop containing nucleotide triphosphate hydrolases"/>
    <property type="match status" value="1"/>
</dbReference>
<reference evidence="10 11" key="1">
    <citation type="journal article" date="2010" name="PLoS ONE">
        <title>The glycobiome of the rumen bacterium Butyrivibrio proteoclasticus B316(T) highlights adaptation to a polysaccharide-rich environment.</title>
        <authorList>
            <person name="Kelly W.J."/>
            <person name="Leahy S.C."/>
            <person name="Altermann E."/>
            <person name="Yeoman C.J."/>
            <person name="Dunne J.C."/>
            <person name="Kong Z."/>
            <person name="Pacheco D.M."/>
            <person name="Li D."/>
            <person name="Noel S.J."/>
            <person name="Moon C.D."/>
            <person name="Cookson A.L."/>
            <person name="Attwood G.T."/>
        </authorList>
    </citation>
    <scope>NUCLEOTIDE SEQUENCE [LARGE SCALE GENOMIC DNA]</scope>
    <source>
        <strain evidence="11">ATCC 51982 / DSM 14932 / B316</strain>
    </source>
</reference>
<dbReference type="CDD" id="cd07346">
    <property type="entry name" value="ABC_6TM_exporters"/>
    <property type="match status" value="1"/>
</dbReference>
<dbReference type="GO" id="GO:0016887">
    <property type="term" value="F:ATP hydrolysis activity"/>
    <property type="evidence" value="ECO:0007669"/>
    <property type="project" value="InterPro"/>
</dbReference>
<dbReference type="HOGENOM" id="CLU_000604_84_3_9"/>
<evidence type="ECO:0000256" key="2">
    <source>
        <dbReference type="ARBA" id="ARBA00022692"/>
    </source>
</evidence>
<comment type="subcellular location">
    <subcellularLocation>
        <location evidence="1">Cell membrane</location>
        <topology evidence="1">Multi-pass membrane protein</topology>
    </subcellularLocation>
</comment>
<dbReference type="InterPro" id="IPR011527">
    <property type="entry name" value="ABC1_TM_dom"/>
</dbReference>
<feature type="transmembrane region" description="Helical" evidence="7">
    <location>
        <begin position="257"/>
        <end position="279"/>
    </location>
</feature>
<dbReference type="EMBL" id="CP001810">
    <property type="protein sequence ID" value="ADL35111.1"/>
    <property type="molecule type" value="Genomic_DNA"/>
</dbReference>
<keyword evidence="4 10" id="KW-0067">ATP-binding</keyword>
<feature type="transmembrane region" description="Helical" evidence="7">
    <location>
        <begin position="176"/>
        <end position="193"/>
    </location>
</feature>
<dbReference type="Pfam" id="PF00005">
    <property type="entry name" value="ABC_tran"/>
    <property type="match status" value="1"/>
</dbReference>
<evidence type="ECO:0000259" key="8">
    <source>
        <dbReference type="PROSITE" id="PS50893"/>
    </source>
</evidence>
<dbReference type="InterPro" id="IPR003593">
    <property type="entry name" value="AAA+_ATPase"/>
</dbReference>
<dbReference type="SUPFAM" id="SSF52540">
    <property type="entry name" value="P-loop containing nucleoside triphosphate hydrolases"/>
    <property type="match status" value="1"/>
</dbReference>
<dbReference type="KEGG" id="bpb:bpr_I2378"/>
<dbReference type="InterPro" id="IPR039421">
    <property type="entry name" value="Type_1_exporter"/>
</dbReference>
<evidence type="ECO:0000313" key="11">
    <source>
        <dbReference type="Proteomes" id="UP000001299"/>
    </source>
</evidence>
<dbReference type="PROSITE" id="PS50929">
    <property type="entry name" value="ABC_TM1F"/>
    <property type="match status" value="1"/>
</dbReference>
<dbReference type="InterPro" id="IPR003439">
    <property type="entry name" value="ABC_transporter-like_ATP-bd"/>
</dbReference>
<name>E0RZJ5_BUTPB</name>
<evidence type="ECO:0000256" key="1">
    <source>
        <dbReference type="ARBA" id="ARBA00004651"/>
    </source>
</evidence>
<keyword evidence="2 7" id="KW-0812">Transmembrane</keyword>
<dbReference type="InterPro" id="IPR027417">
    <property type="entry name" value="P-loop_NTPase"/>
</dbReference>
<dbReference type="PANTHER" id="PTHR43394:SF1">
    <property type="entry name" value="ATP-BINDING CASSETTE SUB-FAMILY B MEMBER 10, MITOCHONDRIAL"/>
    <property type="match status" value="1"/>
</dbReference>
<dbReference type="GO" id="GO:0005524">
    <property type="term" value="F:ATP binding"/>
    <property type="evidence" value="ECO:0007669"/>
    <property type="project" value="UniProtKB-KW"/>
</dbReference>
<evidence type="ECO:0000256" key="5">
    <source>
        <dbReference type="ARBA" id="ARBA00022989"/>
    </source>
</evidence>
<evidence type="ECO:0000259" key="9">
    <source>
        <dbReference type="PROSITE" id="PS50929"/>
    </source>
</evidence>